<gene>
    <name evidence="1" type="ORF">Gohar_020693</name>
</gene>
<keyword evidence="2" id="KW-1185">Reference proteome</keyword>
<comment type="caution">
    <text evidence="1">The sequence shown here is derived from an EMBL/GenBank/DDBJ whole genome shotgun (WGS) entry which is preliminary data.</text>
</comment>
<sequence>MSCQAKYELNLFWFSSYFLVCDSDQSCFVLSVYGIRNDTCYKFKSIRVDFLEQVLVNGKALPPHQAISTSIYAQHKP</sequence>
<name>A0A7J9HZW6_9ROSI</name>
<dbReference type="AlphaFoldDB" id="A0A7J9HZW6"/>
<dbReference type="Proteomes" id="UP000593560">
    <property type="component" value="Unassembled WGS sequence"/>
</dbReference>
<dbReference type="OrthoDB" id="423589at2759"/>
<accession>A0A7J9HZW6</accession>
<proteinExistence type="predicted"/>
<dbReference type="InterPro" id="IPR038645">
    <property type="entry name" value="TTC5_OB_sf"/>
</dbReference>
<organism evidence="1 2">
    <name type="scientific">Gossypium harknessii</name>
    <dbReference type="NCBI Taxonomy" id="34285"/>
    <lineage>
        <taxon>Eukaryota</taxon>
        <taxon>Viridiplantae</taxon>
        <taxon>Streptophyta</taxon>
        <taxon>Embryophyta</taxon>
        <taxon>Tracheophyta</taxon>
        <taxon>Spermatophyta</taxon>
        <taxon>Magnoliopsida</taxon>
        <taxon>eudicotyledons</taxon>
        <taxon>Gunneridae</taxon>
        <taxon>Pentapetalae</taxon>
        <taxon>rosids</taxon>
        <taxon>malvids</taxon>
        <taxon>Malvales</taxon>
        <taxon>Malvaceae</taxon>
        <taxon>Malvoideae</taxon>
        <taxon>Gossypium</taxon>
    </lineage>
</organism>
<protein>
    <submittedName>
        <fullName evidence="1">Uncharacterized protein</fullName>
    </submittedName>
</protein>
<reference evidence="1 2" key="1">
    <citation type="journal article" date="2019" name="Genome Biol. Evol.">
        <title>Insights into the evolution of the New World diploid cottons (Gossypium, subgenus Houzingenia) based on genome sequencing.</title>
        <authorList>
            <person name="Grover C.E."/>
            <person name="Arick M.A. 2nd"/>
            <person name="Thrash A."/>
            <person name="Conover J.L."/>
            <person name="Sanders W.S."/>
            <person name="Peterson D.G."/>
            <person name="Frelichowski J.E."/>
            <person name="Scheffler J.A."/>
            <person name="Scheffler B.E."/>
            <person name="Wendel J.F."/>
        </authorList>
    </citation>
    <scope>NUCLEOTIDE SEQUENCE [LARGE SCALE GENOMIC DNA]</scope>
    <source>
        <strain evidence="1">0</strain>
        <tissue evidence="1">Leaf</tissue>
    </source>
</reference>
<dbReference type="EMBL" id="JABFAD010000012">
    <property type="protein sequence ID" value="MBA0814894.1"/>
    <property type="molecule type" value="Genomic_DNA"/>
</dbReference>
<evidence type="ECO:0000313" key="1">
    <source>
        <dbReference type="EMBL" id="MBA0814894.1"/>
    </source>
</evidence>
<evidence type="ECO:0000313" key="2">
    <source>
        <dbReference type="Proteomes" id="UP000593560"/>
    </source>
</evidence>
<dbReference type="Gene3D" id="2.40.50.550">
    <property type="match status" value="1"/>
</dbReference>